<dbReference type="EMBL" id="JAATIP010000118">
    <property type="protein sequence ID" value="KAF4370377.1"/>
    <property type="molecule type" value="Genomic_DNA"/>
</dbReference>
<evidence type="ECO:0000313" key="6">
    <source>
        <dbReference type="EMBL" id="KAF4370377.1"/>
    </source>
</evidence>
<dbReference type="SMART" id="SM00212">
    <property type="entry name" value="UBCc"/>
    <property type="match status" value="1"/>
</dbReference>
<evidence type="ECO:0000259" key="5">
    <source>
        <dbReference type="PROSITE" id="PS50127"/>
    </source>
</evidence>
<dbReference type="AlphaFoldDB" id="A0A7J6FIC6"/>
<comment type="similarity">
    <text evidence="4">Belongs to the ubiquitin-conjugating enzyme family.</text>
</comment>
<dbReference type="GO" id="GO:0016740">
    <property type="term" value="F:transferase activity"/>
    <property type="evidence" value="ECO:0007669"/>
    <property type="project" value="UniProtKB-KW"/>
</dbReference>
<organism evidence="6 7">
    <name type="scientific">Cannabis sativa</name>
    <name type="common">Hemp</name>
    <name type="synonym">Marijuana</name>
    <dbReference type="NCBI Taxonomy" id="3483"/>
    <lineage>
        <taxon>Eukaryota</taxon>
        <taxon>Viridiplantae</taxon>
        <taxon>Streptophyta</taxon>
        <taxon>Embryophyta</taxon>
        <taxon>Tracheophyta</taxon>
        <taxon>Spermatophyta</taxon>
        <taxon>Magnoliopsida</taxon>
        <taxon>eudicotyledons</taxon>
        <taxon>Gunneridae</taxon>
        <taxon>Pentapetalae</taxon>
        <taxon>rosids</taxon>
        <taxon>fabids</taxon>
        <taxon>Rosales</taxon>
        <taxon>Cannabaceae</taxon>
        <taxon>Cannabis</taxon>
    </lineage>
</organism>
<keyword evidence="4" id="KW-0547">Nucleotide-binding</keyword>
<dbReference type="InterPro" id="IPR023313">
    <property type="entry name" value="UBQ-conjugating_AS"/>
</dbReference>
<evidence type="ECO:0000256" key="4">
    <source>
        <dbReference type="RuleBase" id="RU362109"/>
    </source>
</evidence>
<keyword evidence="2 4" id="KW-0833">Ubl conjugation pathway</keyword>
<dbReference type="Pfam" id="PF00179">
    <property type="entry name" value="UQ_con"/>
    <property type="match status" value="1"/>
</dbReference>
<evidence type="ECO:0000256" key="3">
    <source>
        <dbReference type="PROSITE-ProRule" id="PRU10133"/>
    </source>
</evidence>
<dbReference type="PROSITE" id="PS00183">
    <property type="entry name" value="UBC_1"/>
    <property type="match status" value="1"/>
</dbReference>
<evidence type="ECO:0000256" key="2">
    <source>
        <dbReference type="ARBA" id="ARBA00022786"/>
    </source>
</evidence>
<protein>
    <recommendedName>
        <fullName evidence="5">UBC core domain-containing protein</fullName>
    </recommendedName>
</protein>
<dbReference type="Proteomes" id="UP000525078">
    <property type="component" value="Unassembled WGS sequence"/>
</dbReference>
<evidence type="ECO:0000256" key="1">
    <source>
        <dbReference type="ARBA" id="ARBA00022679"/>
    </source>
</evidence>
<dbReference type="PANTHER" id="PTHR24068">
    <property type="entry name" value="UBIQUITIN-CONJUGATING ENZYME E2"/>
    <property type="match status" value="1"/>
</dbReference>
<sequence length="182" mass="20976">MMIRPILLYHVARDLCEISPVADDMFHWQATIMGPTDSPFTEKLIKHELVRTSYRYDQESKTHNRKKQRKCKKSLTHLNEQLVSFKTKVFHPNINNNGSICLDILKEQWSLALTVSKVRQQWQYFLRMDIDIILGIPLRSGVCADSWCWHHTSNGCYTVKSGGRQRVVGVRLGGNVGAHRVG</sequence>
<proteinExistence type="inferred from homology"/>
<dbReference type="SUPFAM" id="SSF54495">
    <property type="entry name" value="UBC-like"/>
    <property type="match status" value="2"/>
</dbReference>
<reference evidence="6 7" key="1">
    <citation type="journal article" date="2020" name="bioRxiv">
        <title>Sequence and annotation of 42 cannabis genomes reveals extensive copy number variation in cannabinoid synthesis and pathogen resistance genes.</title>
        <authorList>
            <person name="Mckernan K.J."/>
            <person name="Helbert Y."/>
            <person name="Kane L.T."/>
            <person name="Ebling H."/>
            <person name="Zhang L."/>
            <person name="Liu B."/>
            <person name="Eaton Z."/>
            <person name="Mclaughlin S."/>
            <person name="Kingan S."/>
            <person name="Baybayan P."/>
            <person name="Concepcion G."/>
            <person name="Jordan M."/>
            <person name="Riva A."/>
            <person name="Barbazuk W."/>
            <person name="Harkins T."/>
        </authorList>
    </citation>
    <scope>NUCLEOTIDE SEQUENCE [LARGE SCALE GENOMIC DNA]</scope>
    <source>
        <strain evidence="7">cv. Jamaican Lion 4</strain>
        <tissue evidence="6">Leaf</tissue>
    </source>
</reference>
<keyword evidence="1" id="KW-0808">Transferase</keyword>
<dbReference type="InterPro" id="IPR000608">
    <property type="entry name" value="UBC"/>
</dbReference>
<dbReference type="PROSITE" id="PS50127">
    <property type="entry name" value="UBC_2"/>
    <property type="match status" value="1"/>
</dbReference>
<gene>
    <name evidence="6" type="ORF">F8388_016114</name>
</gene>
<name>A0A7J6FIC6_CANSA</name>
<feature type="active site" description="Glycyl thioester intermediate" evidence="3">
    <location>
        <position position="101"/>
    </location>
</feature>
<evidence type="ECO:0000313" key="7">
    <source>
        <dbReference type="Proteomes" id="UP000525078"/>
    </source>
</evidence>
<comment type="caution">
    <text evidence="6">The sequence shown here is derived from an EMBL/GenBank/DDBJ whole genome shotgun (WGS) entry which is preliminary data.</text>
</comment>
<accession>A0A7J6FIC6</accession>
<keyword evidence="4" id="KW-0067">ATP-binding</keyword>
<dbReference type="GO" id="GO:0005524">
    <property type="term" value="F:ATP binding"/>
    <property type="evidence" value="ECO:0007669"/>
    <property type="project" value="UniProtKB-UniRule"/>
</dbReference>
<feature type="domain" description="UBC core" evidence="5">
    <location>
        <begin position="1"/>
        <end position="163"/>
    </location>
</feature>
<dbReference type="Gene3D" id="3.10.110.10">
    <property type="entry name" value="Ubiquitin Conjugating Enzyme"/>
    <property type="match status" value="1"/>
</dbReference>
<dbReference type="InterPro" id="IPR016135">
    <property type="entry name" value="UBQ-conjugating_enzyme/RWD"/>
</dbReference>